<dbReference type="PROSITE" id="PS50885">
    <property type="entry name" value="HAMP"/>
    <property type="match status" value="1"/>
</dbReference>
<dbReference type="PANTHER" id="PTHR33121">
    <property type="entry name" value="CYCLIC DI-GMP PHOSPHODIESTERASE PDEF"/>
    <property type="match status" value="1"/>
</dbReference>
<dbReference type="AlphaFoldDB" id="A0A0K6ITR6"/>
<dbReference type="SUPFAM" id="SSF55073">
    <property type="entry name" value="Nucleotide cyclase"/>
    <property type="match status" value="1"/>
</dbReference>
<dbReference type="SMART" id="SM00304">
    <property type="entry name" value="HAMP"/>
    <property type="match status" value="1"/>
</dbReference>
<keyword evidence="1" id="KW-1133">Transmembrane helix</keyword>
<feature type="domain" description="EAL" evidence="2">
    <location>
        <begin position="418"/>
        <end position="665"/>
    </location>
</feature>
<dbReference type="InterPro" id="IPR043128">
    <property type="entry name" value="Rev_trsase/Diguanyl_cyclase"/>
</dbReference>
<dbReference type="InterPro" id="IPR000160">
    <property type="entry name" value="GGDEF_dom"/>
</dbReference>
<dbReference type="GO" id="GO:0007165">
    <property type="term" value="P:signal transduction"/>
    <property type="evidence" value="ECO:0007669"/>
    <property type="project" value="InterPro"/>
</dbReference>
<keyword evidence="6" id="KW-1185">Reference proteome</keyword>
<name>A0A0K6ITR6_9PROT</name>
<dbReference type="InterPro" id="IPR050706">
    <property type="entry name" value="Cyclic-di-GMP_PDE-like"/>
</dbReference>
<dbReference type="InterPro" id="IPR029787">
    <property type="entry name" value="Nucleotide_cyclase"/>
</dbReference>
<dbReference type="Gene3D" id="3.30.70.270">
    <property type="match status" value="1"/>
</dbReference>
<dbReference type="RefSeq" id="WP_055423130.1">
    <property type="nucleotide sequence ID" value="NZ_CYHH01000003.1"/>
</dbReference>
<gene>
    <name evidence="5" type="ORF">Ga0061068_103169</name>
</gene>
<dbReference type="SUPFAM" id="SSF158472">
    <property type="entry name" value="HAMP domain-like"/>
    <property type="match status" value="1"/>
</dbReference>
<keyword evidence="1" id="KW-0812">Transmembrane</keyword>
<dbReference type="InterPro" id="IPR003660">
    <property type="entry name" value="HAMP_dom"/>
</dbReference>
<dbReference type="Pfam" id="PF00672">
    <property type="entry name" value="HAMP"/>
    <property type="match status" value="1"/>
</dbReference>
<evidence type="ECO:0000313" key="5">
    <source>
        <dbReference type="EMBL" id="CUB06488.1"/>
    </source>
</evidence>
<dbReference type="PROSITE" id="PS50883">
    <property type="entry name" value="EAL"/>
    <property type="match status" value="1"/>
</dbReference>
<sequence length="665" mass="73838">MNWYRHIPFRLQILLAAGAVLLLIVAGFTYAHWRALDEALSRAAEREAQHYTRQLDTLARQALLTHDYEQLQDRLEALLAGETIAFAVVLDEDGRPVATYGWQDSTQTLPPPGAKLEWHGQPVRVWHHAIASTLGGEPISFGSLVLGISLAPLETGRERLVLSTALLLLFSLALGGLLLDGVARRLGQRLAALAELSRTLAAGDLSRRAEASGSDEVSVLAQSLNALADAVAARIDELRHRIEYDALTGLHSRIYFDEALGKLLQQYDAGRVWVCAIDLDHFAAVNDSCGHEAGDRVLRDVARLMEEIIPPRVEQAVLAHHDADEFAACWVGTSEDAPNEALAREIGAKILAHPITDNGLNLTVAASIGLVRADRVPSTVADLKIAADIASYVAKQLGGNRVVNYLPTHPWVERRRREIELLPVLLNAIRTEAFEPWVQRIVPVGEGRLHAEILMRLVTERGERLTPGVFLSAAERFQLMPRIDRIMVRKVMEDLDRRLAENRPWPADVISLNVSGQTLSDEGWVEYLEALIREHGIPPERLVFEITESTVIEQTEVAVAFVTRMRGLGAAIALDDFGSGTSSFGYLRRFTADYLKADGQFVRHVHERREDRVIVQTMVSLARLMRMTTIAEFVENDAIIETLRELGVDYLQGYAVHKPQPLSEL</sequence>
<dbReference type="NCBIfam" id="TIGR00254">
    <property type="entry name" value="GGDEF"/>
    <property type="match status" value="1"/>
</dbReference>
<dbReference type="GO" id="GO:0016020">
    <property type="term" value="C:membrane"/>
    <property type="evidence" value="ECO:0007669"/>
    <property type="project" value="InterPro"/>
</dbReference>
<proteinExistence type="predicted"/>
<dbReference type="CDD" id="cd06225">
    <property type="entry name" value="HAMP"/>
    <property type="match status" value="1"/>
</dbReference>
<feature type="transmembrane region" description="Helical" evidence="1">
    <location>
        <begin position="160"/>
        <end position="179"/>
    </location>
</feature>
<dbReference type="OrthoDB" id="9813903at2"/>
<dbReference type="PROSITE" id="PS50887">
    <property type="entry name" value="GGDEF"/>
    <property type="match status" value="1"/>
</dbReference>
<evidence type="ECO:0000313" key="6">
    <source>
        <dbReference type="Proteomes" id="UP000182108"/>
    </source>
</evidence>
<accession>A0A0K6ITR6</accession>
<dbReference type="Proteomes" id="UP000182108">
    <property type="component" value="Unassembled WGS sequence"/>
</dbReference>
<dbReference type="Pfam" id="PF00563">
    <property type="entry name" value="EAL"/>
    <property type="match status" value="1"/>
</dbReference>
<keyword evidence="1" id="KW-0472">Membrane</keyword>
<evidence type="ECO:0000259" key="3">
    <source>
        <dbReference type="PROSITE" id="PS50885"/>
    </source>
</evidence>
<feature type="domain" description="HAMP" evidence="3">
    <location>
        <begin position="184"/>
        <end position="236"/>
    </location>
</feature>
<evidence type="ECO:0000259" key="4">
    <source>
        <dbReference type="PROSITE" id="PS50887"/>
    </source>
</evidence>
<dbReference type="InterPro" id="IPR035919">
    <property type="entry name" value="EAL_sf"/>
</dbReference>
<dbReference type="EMBL" id="CYHH01000003">
    <property type="protein sequence ID" value="CUB06488.1"/>
    <property type="molecule type" value="Genomic_DNA"/>
</dbReference>
<organism evidence="5 6">
    <name type="scientific">Tepidiphilus thermophilus</name>
    <dbReference type="NCBI Taxonomy" id="876478"/>
    <lineage>
        <taxon>Bacteria</taxon>
        <taxon>Pseudomonadati</taxon>
        <taxon>Pseudomonadota</taxon>
        <taxon>Hydrogenophilia</taxon>
        <taxon>Hydrogenophilales</taxon>
        <taxon>Hydrogenophilaceae</taxon>
        <taxon>Tepidiphilus</taxon>
    </lineage>
</organism>
<feature type="transmembrane region" description="Helical" evidence="1">
    <location>
        <begin position="12"/>
        <end position="33"/>
    </location>
</feature>
<feature type="domain" description="GGDEF" evidence="4">
    <location>
        <begin position="270"/>
        <end position="407"/>
    </location>
</feature>
<evidence type="ECO:0000259" key="2">
    <source>
        <dbReference type="PROSITE" id="PS50883"/>
    </source>
</evidence>
<dbReference type="CDD" id="cd01948">
    <property type="entry name" value="EAL"/>
    <property type="match status" value="1"/>
</dbReference>
<dbReference type="GO" id="GO:0071111">
    <property type="term" value="F:cyclic-guanylate-specific phosphodiesterase activity"/>
    <property type="evidence" value="ECO:0007669"/>
    <property type="project" value="InterPro"/>
</dbReference>
<dbReference type="Gene3D" id="3.20.20.450">
    <property type="entry name" value="EAL domain"/>
    <property type="match status" value="1"/>
</dbReference>
<dbReference type="Pfam" id="PF00990">
    <property type="entry name" value="GGDEF"/>
    <property type="match status" value="1"/>
</dbReference>
<dbReference type="SMART" id="SM00267">
    <property type="entry name" value="GGDEF"/>
    <property type="match status" value="1"/>
</dbReference>
<dbReference type="SUPFAM" id="SSF141868">
    <property type="entry name" value="EAL domain-like"/>
    <property type="match status" value="1"/>
</dbReference>
<dbReference type="CDD" id="cd01949">
    <property type="entry name" value="GGDEF"/>
    <property type="match status" value="1"/>
</dbReference>
<evidence type="ECO:0000256" key="1">
    <source>
        <dbReference type="SAM" id="Phobius"/>
    </source>
</evidence>
<dbReference type="Gene3D" id="6.10.340.10">
    <property type="match status" value="1"/>
</dbReference>
<dbReference type="PANTHER" id="PTHR33121:SF23">
    <property type="entry name" value="CYCLIC DI-GMP PHOSPHODIESTERASE PDEB"/>
    <property type="match status" value="1"/>
</dbReference>
<reference evidence="6" key="1">
    <citation type="submission" date="2015-08" db="EMBL/GenBank/DDBJ databases">
        <authorList>
            <person name="Babu N.S."/>
            <person name="Beckwith C.J."/>
            <person name="Beseler K.G."/>
            <person name="Brison A."/>
            <person name="Carone J.V."/>
            <person name="Caskin T.P."/>
            <person name="Diamond M."/>
            <person name="Durham M.E."/>
            <person name="Foxe J.M."/>
            <person name="Go M."/>
            <person name="Henderson B.A."/>
            <person name="Jones I.B."/>
            <person name="McGettigan J.A."/>
            <person name="Micheletti S.J."/>
            <person name="Nasrallah M.E."/>
            <person name="Ortiz D."/>
            <person name="Piller C.R."/>
            <person name="Privatt S.R."/>
            <person name="Schneider S.L."/>
            <person name="Sharp S."/>
            <person name="Smith T.C."/>
            <person name="Stanton J.D."/>
            <person name="Ullery H.E."/>
            <person name="Wilson R.J."/>
            <person name="Serrano M.G."/>
            <person name="Buck G."/>
            <person name="Lee V."/>
            <person name="Wang Y."/>
            <person name="Carvalho R."/>
            <person name="Voegtly L."/>
            <person name="Shi R."/>
            <person name="Duckworth R."/>
            <person name="Johnson A."/>
            <person name="Loviza R."/>
            <person name="Walstead R."/>
            <person name="Shah Z."/>
            <person name="Kiflezghi M."/>
            <person name="Wade K."/>
            <person name="Ball S.L."/>
            <person name="Bradley K.W."/>
            <person name="Asai D.J."/>
            <person name="Bowman C.A."/>
            <person name="Russell D.A."/>
            <person name="Pope W.H."/>
            <person name="Jacobs-Sera D."/>
            <person name="Hendrix R.W."/>
            <person name="Hatfull G.F."/>
        </authorList>
    </citation>
    <scope>NUCLEOTIDE SEQUENCE [LARGE SCALE GENOMIC DNA]</scope>
    <source>
        <strain evidence="6">JCM 19170</strain>
    </source>
</reference>
<dbReference type="SMART" id="SM00052">
    <property type="entry name" value="EAL"/>
    <property type="match status" value="1"/>
</dbReference>
<protein>
    <submittedName>
        <fullName evidence="5">Diguanylate cyclase (GGDEF) domain</fullName>
    </submittedName>
</protein>
<dbReference type="InterPro" id="IPR001633">
    <property type="entry name" value="EAL_dom"/>
</dbReference>